<name>A0A136IPP1_9PEZI</name>
<gene>
    <name evidence="8" type="ORF">Micbo1qcDRAFT_167991</name>
</gene>
<feature type="transmembrane region" description="Helical" evidence="7">
    <location>
        <begin position="121"/>
        <end position="140"/>
    </location>
</feature>
<dbReference type="Proteomes" id="UP000070501">
    <property type="component" value="Unassembled WGS sequence"/>
</dbReference>
<dbReference type="EMBL" id="KQ964265">
    <property type="protein sequence ID" value="KXJ86897.1"/>
    <property type="molecule type" value="Genomic_DNA"/>
</dbReference>
<evidence type="ECO:0000256" key="6">
    <source>
        <dbReference type="SAM" id="MobiDB-lite"/>
    </source>
</evidence>
<organism evidence="8 9">
    <name type="scientific">Microdochium bolleyi</name>
    <dbReference type="NCBI Taxonomy" id="196109"/>
    <lineage>
        <taxon>Eukaryota</taxon>
        <taxon>Fungi</taxon>
        <taxon>Dikarya</taxon>
        <taxon>Ascomycota</taxon>
        <taxon>Pezizomycotina</taxon>
        <taxon>Sordariomycetes</taxon>
        <taxon>Xylariomycetidae</taxon>
        <taxon>Xylariales</taxon>
        <taxon>Microdochiaceae</taxon>
        <taxon>Microdochium</taxon>
    </lineage>
</organism>
<sequence length="231" mass="24658">MAPPPPTASFKVATAIRGLQAASIVLASTASGLGAGLSLFAVPRILELPTHLLIRHFNRMLDVSNKLMPPMLLLPGIMNAVLAATLRWLETRSLASSSARSFASRASSSSTLIGGLVPWKFYAIAAGVSLSILPYTLVAMGPMDRMMVARNKYASREHSYSSSASSVSGGGRDTDKAADRLRKKVDAQEIGAMRRGEMSSHAIVDRWGMVNLYRPVVSLISAGIGIYVALW</sequence>
<feature type="transmembrane region" description="Helical" evidence="7">
    <location>
        <begin position="67"/>
        <end position="89"/>
    </location>
</feature>
<evidence type="ECO:0000313" key="8">
    <source>
        <dbReference type="EMBL" id="KXJ86897.1"/>
    </source>
</evidence>
<dbReference type="InParanoid" id="A0A136IPP1"/>
<dbReference type="PANTHER" id="PTHR35042:SF1">
    <property type="entry name" value="DUF1772-DOMAIN-CONTAINING PROTEIN"/>
    <property type="match status" value="1"/>
</dbReference>
<feature type="region of interest" description="Disordered" evidence="6">
    <location>
        <begin position="160"/>
        <end position="180"/>
    </location>
</feature>
<evidence type="ECO:0000256" key="1">
    <source>
        <dbReference type="ARBA" id="ARBA00004141"/>
    </source>
</evidence>
<evidence type="ECO:0000256" key="4">
    <source>
        <dbReference type="ARBA" id="ARBA00023136"/>
    </source>
</evidence>
<comment type="similarity">
    <text evidence="5">Belongs to the anthrone oxygenase family.</text>
</comment>
<protein>
    <submittedName>
        <fullName evidence="8">Uncharacterized protein</fullName>
    </submittedName>
</protein>
<evidence type="ECO:0000256" key="5">
    <source>
        <dbReference type="ARBA" id="ARBA00034313"/>
    </source>
</evidence>
<accession>A0A136IPP1</accession>
<dbReference type="PANTHER" id="PTHR35042">
    <property type="entry name" value="ANTHRONE OXYGENASE ENCC"/>
    <property type="match status" value="1"/>
</dbReference>
<dbReference type="AlphaFoldDB" id="A0A136IPP1"/>
<feature type="transmembrane region" description="Helical" evidence="7">
    <location>
        <begin position="20"/>
        <end position="46"/>
    </location>
</feature>
<dbReference type="InterPro" id="IPR013901">
    <property type="entry name" value="Anthrone_oxy"/>
</dbReference>
<comment type="subcellular location">
    <subcellularLocation>
        <location evidence="1">Membrane</location>
        <topology evidence="1">Multi-pass membrane protein</topology>
    </subcellularLocation>
</comment>
<evidence type="ECO:0000313" key="9">
    <source>
        <dbReference type="Proteomes" id="UP000070501"/>
    </source>
</evidence>
<keyword evidence="9" id="KW-1185">Reference proteome</keyword>
<keyword evidence="2 7" id="KW-0812">Transmembrane</keyword>
<dbReference type="Pfam" id="PF08592">
    <property type="entry name" value="Anthrone_oxy"/>
    <property type="match status" value="1"/>
</dbReference>
<evidence type="ECO:0000256" key="3">
    <source>
        <dbReference type="ARBA" id="ARBA00022989"/>
    </source>
</evidence>
<keyword evidence="4 7" id="KW-0472">Membrane</keyword>
<keyword evidence="3 7" id="KW-1133">Transmembrane helix</keyword>
<dbReference type="OrthoDB" id="5954308at2759"/>
<evidence type="ECO:0000256" key="2">
    <source>
        <dbReference type="ARBA" id="ARBA00022692"/>
    </source>
</evidence>
<reference evidence="9" key="1">
    <citation type="submission" date="2016-02" db="EMBL/GenBank/DDBJ databases">
        <title>Draft genome sequence of Microdochium bolleyi, a fungal endophyte of beachgrass.</title>
        <authorList>
            <consortium name="DOE Joint Genome Institute"/>
            <person name="David A.S."/>
            <person name="May G."/>
            <person name="Haridas S."/>
            <person name="Lim J."/>
            <person name="Wang M."/>
            <person name="Labutti K."/>
            <person name="Lipzen A."/>
            <person name="Barry K."/>
            <person name="Grigoriev I.V."/>
        </authorList>
    </citation>
    <scope>NUCLEOTIDE SEQUENCE [LARGE SCALE GENOMIC DNA]</scope>
    <source>
        <strain evidence="9">J235TASD1</strain>
    </source>
</reference>
<feature type="transmembrane region" description="Helical" evidence="7">
    <location>
        <begin position="212"/>
        <end position="230"/>
    </location>
</feature>
<dbReference type="GO" id="GO:0016020">
    <property type="term" value="C:membrane"/>
    <property type="evidence" value="ECO:0007669"/>
    <property type="project" value="UniProtKB-SubCell"/>
</dbReference>
<proteinExistence type="inferred from homology"/>
<evidence type="ECO:0000256" key="7">
    <source>
        <dbReference type="SAM" id="Phobius"/>
    </source>
</evidence>